<dbReference type="GO" id="GO:0017057">
    <property type="term" value="F:6-phosphogluconolactonase activity"/>
    <property type="evidence" value="ECO:0007669"/>
    <property type="project" value="TreeGrafter"/>
</dbReference>
<dbReference type="GO" id="GO:0005829">
    <property type="term" value="C:cytosol"/>
    <property type="evidence" value="ECO:0007669"/>
    <property type="project" value="TreeGrafter"/>
</dbReference>
<comment type="similarity">
    <text evidence="1">Belongs to the cycloisomerase 2 family.</text>
</comment>
<keyword evidence="2" id="KW-0119">Carbohydrate metabolism</keyword>
<dbReference type="SUPFAM" id="SSF51004">
    <property type="entry name" value="C-terminal (heme d1) domain of cytochrome cd1-nitrite reductase"/>
    <property type="match status" value="1"/>
</dbReference>
<evidence type="ECO:0000256" key="1">
    <source>
        <dbReference type="ARBA" id="ARBA00005564"/>
    </source>
</evidence>
<keyword evidence="6" id="KW-1185">Reference proteome</keyword>
<dbReference type="EMBL" id="FOXS01000001">
    <property type="protein sequence ID" value="SFQ00397.1"/>
    <property type="molecule type" value="Genomic_DNA"/>
</dbReference>
<dbReference type="InterPro" id="IPR050282">
    <property type="entry name" value="Cycloisomerase_2"/>
</dbReference>
<sequence>MPVFFARVPSPLITNSIGLLAAASLLGCAKPASSSKAQDYLVYVGTNVASAEENTIFLYRLSPATGALTRVSAQRGGPNPTYLTLSKGQRFLYAVNETQTFRGEKSGSVSSYAVDRRTGNLTLLNEQPSKGASPCYISLDQGGKSALVANYMGGNVAVLPLLADGTLAPPSSTGQHEGKGPHKNQDGPHAHCIIADPANAYAFAVDLGTDRVYRYRLNAGPGQLTQMAEPAFVARPGAGPRHLTFHPNGKRAYLINELNSTVTALEYEAAAGQFRELQTVSALPTGYEGTNSCADIHVSPNGRFLYASNRGHNSIAVFAIDEASGALTLTQHVETQGKTPRNFTLDPSGSLLLVANQNSNNVVTFRVDQATGRLAPTGQTAEVPSPMFLQVVSDFTNP</sequence>
<evidence type="ECO:0000256" key="4">
    <source>
        <dbReference type="SAM" id="SignalP"/>
    </source>
</evidence>
<keyword evidence="2" id="KW-0313">Glucose metabolism</keyword>
<dbReference type="Proteomes" id="UP000199029">
    <property type="component" value="Unassembled WGS sequence"/>
</dbReference>
<gene>
    <name evidence="5" type="ORF">SAMN04515668_1127</name>
</gene>
<dbReference type="PANTHER" id="PTHR30344:SF1">
    <property type="entry name" value="6-PHOSPHOGLUCONOLACTONASE"/>
    <property type="match status" value="1"/>
</dbReference>
<keyword evidence="4" id="KW-0732">Signal</keyword>
<accession>A0A1I5UZB3</accession>
<feature type="compositionally biased region" description="Basic and acidic residues" evidence="3">
    <location>
        <begin position="176"/>
        <end position="188"/>
    </location>
</feature>
<dbReference type="STRING" id="1227077.SAMN04515668_1127"/>
<name>A0A1I5UZB3_HYMAR</name>
<feature type="chain" id="PRO_5011544461" evidence="4">
    <location>
        <begin position="22"/>
        <end position="398"/>
    </location>
</feature>
<dbReference type="RefSeq" id="WP_177204604.1">
    <property type="nucleotide sequence ID" value="NZ_FOXS01000001.1"/>
</dbReference>
<dbReference type="FunFam" id="2.130.10.10:FF:000306">
    <property type="entry name" value="3-carboxymuconate cyclase"/>
    <property type="match status" value="1"/>
</dbReference>
<dbReference type="InterPro" id="IPR019405">
    <property type="entry name" value="Lactonase_7-beta_prop"/>
</dbReference>
<dbReference type="Pfam" id="PF10282">
    <property type="entry name" value="Lactonase"/>
    <property type="match status" value="1"/>
</dbReference>
<dbReference type="Gene3D" id="2.130.10.10">
    <property type="entry name" value="YVTN repeat-like/Quinoprotein amine dehydrogenase"/>
    <property type="match status" value="1"/>
</dbReference>
<evidence type="ECO:0000313" key="5">
    <source>
        <dbReference type="EMBL" id="SFQ00397.1"/>
    </source>
</evidence>
<dbReference type="PROSITE" id="PS51257">
    <property type="entry name" value="PROKAR_LIPOPROTEIN"/>
    <property type="match status" value="1"/>
</dbReference>
<dbReference type="AlphaFoldDB" id="A0A1I5UZB3"/>
<evidence type="ECO:0000256" key="2">
    <source>
        <dbReference type="ARBA" id="ARBA00022526"/>
    </source>
</evidence>
<feature type="region of interest" description="Disordered" evidence="3">
    <location>
        <begin position="168"/>
        <end position="188"/>
    </location>
</feature>
<evidence type="ECO:0000313" key="6">
    <source>
        <dbReference type="Proteomes" id="UP000199029"/>
    </source>
</evidence>
<dbReference type="InterPro" id="IPR015943">
    <property type="entry name" value="WD40/YVTN_repeat-like_dom_sf"/>
</dbReference>
<dbReference type="InterPro" id="IPR011048">
    <property type="entry name" value="Haem_d1_sf"/>
</dbReference>
<proteinExistence type="inferred from homology"/>
<reference evidence="6" key="1">
    <citation type="submission" date="2016-10" db="EMBL/GenBank/DDBJ databases">
        <authorList>
            <person name="Varghese N."/>
            <person name="Submissions S."/>
        </authorList>
    </citation>
    <scope>NUCLEOTIDE SEQUENCE [LARGE SCALE GENOMIC DNA]</scope>
    <source>
        <strain evidence="6">OR362-8,ATCC BAA-1266,JCM 13504</strain>
    </source>
</reference>
<dbReference type="GO" id="GO:0006006">
    <property type="term" value="P:glucose metabolic process"/>
    <property type="evidence" value="ECO:0007669"/>
    <property type="project" value="UniProtKB-KW"/>
</dbReference>
<organism evidence="5 6">
    <name type="scientific">Hymenobacter arizonensis</name>
    <name type="common">Siccationidurans arizonensis</name>
    <dbReference type="NCBI Taxonomy" id="1227077"/>
    <lineage>
        <taxon>Bacteria</taxon>
        <taxon>Pseudomonadati</taxon>
        <taxon>Bacteroidota</taxon>
        <taxon>Cytophagia</taxon>
        <taxon>Cytophagales</taxon>
        <taxon>Hymenobacteraceae</taxon>
        <taxon>Hymenobacter</taxon>
    </lineage>
</organism>
<protein>
    <submittedName>
        <fullName evidence="5">6-phosphogluconolactonase</fullName>
    </submittedName>
</protein>
<feature type="signal peptide" evidence="4">
    <location>
        <begin position="1"/>
        <end position="21"/>
    </location>
</feature>
<evidence type="ECO:0000256" key="3">
    <source>
        <dbReference type="SAM" id="MobiDB-lite"/>
    </source>
</evidence>
<dbReference type="PANTHER" id="PTHR30344">
    <property type="entry name" value="6-PHOSPHOGLUCONOLACTONASE-RELATED"/>
    <property type="match status" value="1"/>
</dbReference>